<sequence>MARCSTAPLRLATDALFGLLYSHIPDFLKLRPGESWPGESWSARLLLLFDATIQDVGERRLDELTPHPEVYWDRFGDCYVRLPWRTGDFHLPDAYYPITYRLTKVWPESNDIRKSYLESAILRSPKRPAQST</sequence>
<reference evidence="1" key="1">
    <citation type="submission" date="2022-10" db="EMBL/GenBank/DDBJ databases">
        <title>Genome Sequence of Xylaria curta.</title>
        <authorList>
            <person name="Buettner E."/>
        </authorList>
    </citation>
    <scope>NUCLEOTIDE SEQUENCE</scope>
    <source>
        <strain evidence="1">Babe10</strain>
    </source>
</reference>
<evidence type="ECO:0000313" key="1">
    <source>
        <dbReference type="EMBL" id="KAJ2985392.1"/>
    </source>
</evidence>
<accession>A0ACC1P113</accession>
<organism evidence="1 2">
    <name type="scientific">Xylaria curta</name>
    <dbReference type="NCBI Taxonomy" id="42375"/>
    <lineage>
        <taxon>Eukaryota</taxon>
        <taxon>Fungi</taxon>
        <taxon>Dikarya</taxon>
        <taxon>Ascomycota</taxon>
        <taxon>Pezizomycotina</taxon>
        <taxon>Sordariomycetes</taxon>
        <taxon>Xylariomycetidae</taxon>
        <taxon>Xylariales</taxon>
        <taxon>Xylariaceae</taxon>
        <taxon>Xylaria</taxon>
    </lineage>
</organism>
<comment type="caution">
    <text evidence="1">The sequence shown here is derived from an EMBL/GenBank/DDBJ whole genome shotgun (WGS) entry which is preliminary data.</text>
</comment>
<evidence type="ECO:0000313" key="2">
    <source>
        <dbReference type="Proteomes" id="UP001143856"/>
    </source>
</evidence>
<keyword evidence="2" id="KW-1185">Reference proteome</keyword>
<dbReference type="EMBL" id="JAPDGR010001112">
    <property type="protein sequence ID" value="KAJ2985392.1"/>
    <property type="molecule type" value="Genomic_DNA"/>
</dbReference>
<proteinExistence type="predicted"/>
<dbReference type="Proteomes" id="UP001143856">
    <property type="component" value="Unassembled WGS sequence"/>
</dbReference>
<gene>
    <name evidence="1" type="ORF">NUW58_g5555</name>
</gene>
<protein>
    <submittedName>
        <fullName evidence="1">Uncharacterized protein</fullName>
    </submittedName>
</protein>
<name>A0ACC1P113_9PEZI</name>